<dbReference type="InterPro" id="IPR030664">
    <property type="entry name" value="SdhA/FrdA/AprA"/>
</dbReference>
<feature type="domain" description="Fumarate reductase/succinate dehydrogenase flavoprotein-like C-terminal" evidence="1">
    <location>
        <begin position="51"/>
        <end position="157"/>
    </location>
</feature>
<proteinExistence type="predicted"/>
<organism evidence="2 3">
    <name type="scientific">Acinetobacter baumannii</name>
    <dbReference type="NCBI Taxonomy" id="470"/>
    <lineage>
        <taxon>Bacteria</taxon>
        <taxon>Pseudomonadati</taxon>
        <taxon>Pseudomonadota</taxon>
        <taxon>Gammaproteobacteria</taxon>
        <taxon>Moraxellales</taxon>
        <taxon>Moraxellaceae</taxon>
        <taxon>Acinetobacter</taxon>
        <taxon>Acinetobacter calcoaceticus/baumannii complex</taxon>
    </lineage>
</organism>
<dbReference type="Proteomes" id="UP000280073">
    <property type="component" value="Unassembled WGS sequence"/>
</dbReference>
<dbReference type="GO" id="GO:0000104">
    <property type="term" value="F:succinate dehydrogenase activity"/>
    <property type="evidence" value="ECO:0007669"/>
    <property type="project" value="TreeGrafter"/>
</dbReference>
<accession>A0A429MIF1</accession>
<dbReference type="InterPro" id="IPR015939">
    <property type="entry name" value="Fum_Rdtase/Succ_DH_flav-like_C"/>
</dbReference>
<evidence type="ECO:0000313" key="3">
    <source>
        <dbReference type="Proteomes" id="UP000280073"/>
    </source>
</evidence>
<feature type="non-terminal residue" evidence="2">
    <location>
        <position position="1"/>
    </location>
</feature>
<dbReference type="SUPFAM" id="SSF46977">
    <property type="entry name" value="Succinate dehydrogenase/fumarate reductase flavoprotein C-terminal domain"/>
    <property type="match status" value="1"/>
</dbReference>
<dbReference type="GO" id="GO:0050660">
    <property type="term" value="F:flavin adenine dinucleotide binding"/>
    <property type="evidence" value="ECO:0007669"/>
    <property type="project" value="TreeGrafter"/>
</dbReference>
<dbReference type="PANTHER" id="PTHR11632">
    <property type="entry name" value="SUCCINATE DEHYDROGENASE 2 FLAVOPROTEIN SUBUNIT"/>
    <property type="match status" value="1"/>
</dbReference>
<dbReference type="InterPro" id="IPR036188">
    <property type="entry name" value="FAD/NAD-bd_sf"/>
</dbReference>
<dbReference type="InterPro" id="IPR037099">
    <property type="entry name" value="Fum_R/Succ_DH_flav-like_C_sf"/>
</dbReference>
<sequence>YGWFAGVNAAQYVNAVEDSELNQSEIEAEKARIFAPLNCSEGLPPEQVEYKLRRFVNDYLQPPKTRQKMEIGLKRFEEIKQDIKRISARNPHELMRAAEVSFIRDCAEMAARASLFREESRWGLYHYRADFPQKNNSDWFCHAHLKKDEYGNMVSFKKPIEPYVVPINQDEAVSYDRLRIQKDVALAD</sequence>
<evidence type="ECO:0000313" key="2">
    <source>
        <dbReference type="EMBL" id="RSR27543.1"/>
    </source>
</evidence>
<dbReference type="PANTHER" id="PTHR11632:SF73">
    <property type="entry name" value="BLR3196 PROTEIN"/>
    <property type="match status" value="1"/>
</dbReference>
<dbReference type="Gene3D" id="3.50.50.60">
    <property type="entry name" value="FAD/NAD(P)-binding domain"/>
    <property type="match status" value="1"/>
</dbReference>
<dbReference type="GO" id="GO:0005886">
    <property type="term" value="C:plasma membrane"/>
    <property type="evidence" value="ECO:0007669"/>
    <property type="project" value="TreeGrafter"/>
</dbReference>
<reference evidence="2 3" key="1">
    <citation type="submission" date="2018-10" db="EMBL/GenBank/DDBJ databases">
        <title>GWAS and RNA-Seq identify cryptic mechanisms of antimicrobial resistance in Acinetobacter baumannii.</title>
        <authorList>
            <person name="Sahl J.W."/>
        </authorList>
    </citation>
    <scope>NUCLEOTIDE SEQUENCE [LARGE SCALE GENOMIC DNA]</scope>
    <source>
        <strain evidence="2 3">TG28175</strain>
    </source>
</reference>
<protein>
    <submittedName>
        <fullName evidence="2">Fumarate reductase/succinate dehydrogenase flavoprotein subunit</fullName>
    </submittedName>
</protein>
<name>A0A429MIF1_ACIBA</name>
<dbReference type="Pfam" id="PF02910">
    <property type="entry name" value="Succ_DH_flav_C"/>
    <property type="match status" value="1"/>
</dbReference>
<gene>
    <name evidence="2" type="ORF">EA686_26190</name>
</gene>
<comment type="caution">
    <text evidence="2">The sequence shown here is derived from an EMBL/GenBank/DDBJ whole genome shotgun (WGS) entry which is preliminary data.</text>
</comment>
<dbReference type="AlphaFoldDB" id="A0A429MIF1"/>
<dbReference type="GO" id="GO:0009055">
    <property type="term" value="F:electron transfer activity"/>
    <property type="evidence" value="ECO:0007669"/>
    <property type="project" value="TreeGrafter"/>
</dbReference>
<evidence type="ECO:0000259" key="1">
    <source>
        <dbReference type="Pfam" id="PF02910"/>
    </source>
</evidence>
<dbReference type="GO" id="GO:0009061">
    <property type="term" value="P:anaerobic respiration"/>
    <property type="evidence" value="ECO:0007669"/>
    <property type="project" value="TreeGrafter"/>
</dbReference>
<dbReference type="EMBL" id="RFDI01002141">
    <property type="protein sequence ID" value="RSR27543.1"/>
    <property type="molecule type" value="Genomic_DNA"/>
</dbReference>